<keyword evidence="4" id="KW-0234">DNA repair</keyword>
<dbReference type="GO" id="GO:0006285">
    <property type="term" value="P:base-excision repair, AP site formation"/>
    <property type="evidence" value="ECO:0007669"/>
    <property type="project" value="TreeGrafter"/>
</dbReference>
<organism evidence="6 7">
    <name type="scientific">Reyranella soli</name>
    <dbReference type="NCBI Taxonomy" id="1230389"/>
    <lineage>
        <taxon>Bacteria</taxon>
        <taxon>Pseudomonadati</taxon>
        <taxon>Pseudomonadota</taxon>
        <taxon>Alphaproteobacteria</taxon>
        <taxon>Hyphomicrobiales</taxon>
        <taxon>Reyranellaceae</taxon>
        <taxon>Reyranella</taxon>
    </lineage>
</organism>
<dbReference type="PANTHER" id="PTHR43003:SF5">
    <property type="entry name" value="DNA-3-METHYLADENINE GLYCOSYLASE"/>
    <property type="match status" value="1"/>
</dbReference>
<dbReference type="PANTHER" id="PTHR43003">
    <property type="entry name" value="DNA-3-METHYLADENINE GLYCOSYLASE"/>
    <property type="match status" value="1"/>
</dbReference>
<dbReference type="SMART" id="SM00478">
    <property type="entry name" value="ENDO3c"/>
    <property type="match status" value="1"/>
</dbReference>
<evidence type="ECO:0000256" key="3">
    <source>
        <dbReference type="ARBA" id="ARBA00022763"/>
    </source>
</evidence>
<dbReference type="Gene3D" id="1.10.340.30">
    <property type="entry name" value="Hypothetical protein, domain 2"/>
    <property type="match status" value="1"/>
</dbReference>
<keyword evidence="3" id="KW-0227">DNA damage</keyword>
<gene>
    <name evidence="6" type="ORF">RSO01_00630</name>
</gene>
<dbReference type="SUPFAM" id="SSF48150">
    <property type="entry name" value="DNA-glycosylase"/>
    <property type="match status" value="1"/>
</dbReference>
<dbReference type="CDD" id="cd00056">
    <property type="entry name" value="ENDO3c"/>
    <property type="match status" value="1"/>
</dbReference>
<dbReference type="EMBL" id="BKAJ01000003">
    <property type="protein sequence ID" value="GEP52897.1"/>
    <property type="molecule type" value="Genomic_DNA"/>
</dbReference>
<evidence type="ECO:0000313" key="6">
    <source>
        <dbReference type="EMBL" id="GEP52897.1"/>
    </source>
</evidence>
<sequence length="237" mass="26338">MAWNLQFCLAACYAGRMAQVVLDAANLKKAMRHLAKVDPDFARAIKEVGHPELREVPTGFGGLMRSIVGQQVSVHAARSIWLRLEAAAPSMEPADFLALSDEDLRAVGLSGAKMRYGRSLATDIVEGRIDFATLDALDDEAAIAMLCQAKGIGRWTAEIYLMFAHGRPDIMPGLDLGLVIAAQHLKKLRKRPDAKRLVKIAEQWRPWRSAAALLLWHYRRNMPDWSAKAPKVETKTK</sequence>
<feature type="domain" description="HhH-GPD" evidence="5">
    <location>
        <begin position="68"/>
        <end position="220"/>
    </location>
</feature>
<dbReference type="InterPro" id="IPR003265">
    <property type="entry name" value="HhH-GPD_domain"/>
</dbReference>
<dbReference type="GO" id="GO:0043916">
    <property type="term" value="F:DNA-7-methylguanine glycosylase activity"/>
    <property type="evidence" value="ECO:0007669"/>
    <property type="project" value="TreeGrafter"/>
</dbReference>
<dbReference type="GO" id="GO:0032131">
    <property type="term" value="F:alkylated DNA binding"/>
    <property type="evidence" value="ECO:0007669"/>
    <property type="project" value="TreeGrafter"/>
</dbReference>
<dbReference type="GO" id="GO:0032993">
    <property type="term" value="C:protein-DNA complex"/>
    <property type="evidence" value="ECO:0007669"/>
    <property type="project" value="TreeGrafter"/>
</dbReference>
<dbReference type="GO" id="GO:0005737">
    <property type="term" value="C:cytoplasm"/>
    <property type="evidence" value="ECO:0007669"/>
    <property type="project" value="TreeGrafter"/>
</dbReference>
<evidence type="ECO:0000256" key="1">
    <source>
        <dbReference type="ARBA" id="ARBA00000086"/>
    </source>
</evidence>
<evidence type="ECO:0000256" key="2">
    <source>
        <dbReference type="ARBA" id="ARBA00012000"/>
    </source>
</evidence>
<reference evidence="6 7" key="1">
    <citation type="submission" date="2019-07" db="EMBL/GenBank/DDBJ databases">
        <title>Whole genome shotgun sequence of Reyranella soli NBRC 108950.</title>
        <authorList>
            <person name="Hosoyama A."/>
            <person name="Uohara A."/>
            <person name="Ohji S."/>
            <person name="Ichikawa N."/>
        </authorList>
    </citation>
    <scope>NUCLEOTIDE SEQUENCE [LARGE SCALE GENOMIC DNA]</scope>
    <source>
        <strain evidence="6 7">NBRC 108950</strain>
    </source>
</reference>
<dbReference type="GO" id="GO:0008725">
    <property type="term" value="F:DNA-3-methyladenine glycosylase activity"/>
    <property type="evidence" value="ECO:0007669"/>
    <property type="project" value="TreeGrafter"/>
</dbReference>
<comment type="caution">
    <text evidence="6">The sequence shown here is derived from an EMBL/GenBank/DDBJ whole genome shotgun (WGS) entry which is preliminary data.</text>
</comment>
<name>A0A512N1N9_9HYPH</name>
<proteinExistence type="predicted"/>
<evidence type="ECO:0000256" key="4">
    <source>
        <dbReference type="ARBA" id="ARBA00023204"/>
    </source>
</evidence>
<dbReference type="InterPro" id="IPR011257">
    <property type="entry name" value="DNA_glycosylase"/>
</dbReference>
<dbReference type="GO" id="GO:0006307">
    <property type="term" value="P:DNA alkylation repair"/>
    <property type="evidence" value="ECO:0007669"/>
    <property type="project" value="TreeGrafter"/>
</dbReference>
<evidence type="ECO:0000259" key="5">
    <source>
        <dbReference type="SMART" id="SM00478"/>
    </source>
</evidence>
<accession>A0A512N1N9</accession>
<keyword evidence="7" id="KW-1185">Reference proteome</keyword>
<dbReference type="InterPro" id="IPR051912">
    <property type="entry name" value="Alkylbase_DNA_Glycosylase/TA"/>
</dbReference>
<dbReference type="AlphaFoldDB" id="A0A512N1N9"/>
<evidence type="ECO:0000313" key="7">
    <source>
        <dbReference type="Proteomes" id="UP000321058"/>
    </source>
</evidence>
<protein>
    <recommendedName>
        <fullName evidence="2">DNA-3-methyladenine glycosylase II</fullName>
        <ecNumber evidence="2">3.2.2.21</ecNumber>
    </recommendedName>
</protein>
<dbReference type="EC" id="3.2.2.21" evidence="2"/>
<comment type="catalytic activity">
    <reaction evidence="1">
        <text>Hydrolysis of alkylated DNA, releasing 3-methyladenine, 3-methylguanine, 7-methylguanine and 7-methyladenine.</text>
        <dbReference type="EC" id="3.2.2.21"/>
    </reaction>
</comment>
<dbReference type="Gene3D" id="1.10.1670.40">
    <property type="match status" value="1"/>
</dbReference>
<dbReference type="Proteomes" id="UP000321058">
    <property type="component" value="Unassembled WGS sequence"/>
</dbReference>
<dbReference type="Pfam" id="PF00730">
    <property type="entry name" value="HhH-GPD"/>
    <property type="match status" value="1"/>
</dbReference>